<evidence type="ECO:0000256" key="6">
    <source>
        <dbReference type="ARBA" id="ARBA00022840"/>
    </source>
</evidence>
<dbReference type="AlphaFoldDB" id="A0A7N2KWK3"/>
<keyword evidence="6" id="KW-0067">ATP-binding</keyword>
<dbReference type="Gene3D" id="1.10.268.10">
    <property type="entry name" value="Topoisomerase, domain 3"/>
    <property type="match status" value="1"/>
</dbReference>
<evidence type="ECO:0000256" key="8">
    <source>
        <dbReference type="ARBA" id="ARBA00023125"/>
    </source>
</evidence>
<dbReference type="EC" id="5.6.2.2" evidence="4"/>
<dbReference type="GO" id="GO:0003918">
    <property type="term" value="F:DNA topoisomerase type II (double strand cut, ATP-hydrolyzing) activity"/>
    <property type="evidence" value="ECO:0007669"/>
    <property type="project" value="UniProtKB-EC"/>
</dbReference>
<evidence type="ECO:0000256" key="1">
    <source>
        <dbReference type="ARBA" id="ARBA00000185"/>
    </source>
</evidence>
<evidence type="ECO:0000259" key="12">
    <source>
        <dbReference type="SMART" id="SM00434"/>
    </source>
</evidence>
<evidence type="ECO:0000256" key="5">
    <source>
        <dbReference type="ARBA" id="ARBA00022741"/>
    </source>
</evidence>
<dbReference type="SUPFAM" id="SSF47954">
    <property type="entry name" value="Cyclin-like"/>
    <property type="match status" value="1"/>
</dbReference>
<accession>A0A7N2KWK3</accession>
<evidence type="ECO:0000256" key="2">
    <source>
        <dbReference type="ARBA" id="ARBA00001946"/>
    </source>
</evidence>
<dbReference type="Gramene" id="QL02p043717:mrna">
    <property type="protein sequence ID" value="QL02p043717:mrna"/>
    <property type="gene ID" value="QL02p043717"/>
</dbReference>
<dbReference type="Pfam" id="PF00134">
    <property type="entry name" value="Cyclin_N"/>
    <property type="match status" value="1"/>
</dbReference>
<feature type="compositionally biased region" description="Acidic residues" evidence="11">
    <location>
        <begin position="496"/>
        <end position="521"/>
    </location>
</feature>
<sequence length="735" mass="81903">MEWQFSCKECSEISALVSSGNLQRKDELCSAHIDLHTFLKTVSTPPIFVGLSSVGSMGFLKNPQAFLHVLQTVIEITSYRFILFTAGFEALDAAVRMIAAEASSCSSQTQLSEDCISLFNSRLFCFTGSIFMVFLDIYVSYTCGHLVPLGKVTLFRAIQVAVSKMFGCNSSWGQISGTTAAALHAGIPQVRFLEDFFHLRLEFYEKRKKFLLNKREMELLKLENKVRFILAVVKGEIIISNRKRADLFVELQTKGFTPFPKKTKAVEPEVAGATDDTEETEVKSPTDSSSNGVQISDYEYQLAMAIGSLTIEKVQELCAERDKLNKEVDDLRKETPKSFWRTDLDALEGQLDSEELRKKMRGKARGEAAMKSARQAPKNPRKNNNKKANNAESVAEAVSSSVAAMEIEKAPEAAKPKDRAGSRKAPAKVCFCSYVLFFLGKDELKERLATYNLDASPDQSAAMETEVPKVLAKKKEPSKRAAAAQKKKPLATVSEISDDDDDDYNDINEIDDDDDDDDEDSEIEVVAAPEARKKGGGKLAANAKAVKAPAAAKKRGAANKQQPQTLGQKLLTDMLKPAENSRISPEKKVRKMRASPFNKKSCSVLGRVGKVNEVTENEENSGSASTSASTEETIVLKLHQQEQDLKGKSMTEYDPRLVAPTCLYLASKAEESTVQARLLVFYLKKLYADEKYRYDRYEIKEILEMEMKILEALNYYLVDLLLIIEHCLSCFRMQT</sequence>
<dbReference type="InterPro" id="IPR006671">
    <property type="entry name" value="Cyclin_N"/>
</dbReference>
<dbReference type="PANTHER" id="PTHR10169:SF38">
    <property type="entry name" value="DNA TOPOISOMERASE 2"/>
    <property type="match status" value="1"/>
</dbReference>
<dbReference type="InterPro" id="IPR036915">
    <property type="entry name" value="Cyclin-like_sf"/>
</dbReference>
<keyword evidence="8" id="KW-0238">DNA-binding</keyword>
<evidence type="ECO:0000313" key="13">
    <source>
        <dbReference type="EnsemblPlants" id="QL02p043717:mrna"/>
    </source>
</evidence>
<dbReference type="InterPro" id="IPR013760">
    <property type="entry name" value="Topo_IIA-like_dom_sf"/>
</dbReference>
<organism evidence="13 14">
    <name type="scientific">Quercus lobata</name>
    <name type="common">Valley oak</name>
    <dbReference type="NCBI Taxonomy" id="97700"/>
    <lineage>
        <taxon>Eukaryota</taxon>
        <taxon>Viridiplantae</taxon>
        <taxon>Streptophyta</taxon>
        <taxon>Embryophyta</taxon>
        <taxon>Tracheophyta</taxon>
        <taxon>Spermatophyta</taxon>
        <taxon>Magnoliopsida</taxon>
        <taxon>eudicotyledons</taxon>
        <taxon>Gunneridae</taxon>
        <taxon>Pentapetalae</taxon>
        <taxon>rosids</taxon>
        <taxon>fabids</taxon>
        <taxon>Fagales</taxon>
        <taxon>Fagaceae</taxon>
        <taxon>Quercus</taxon>
    </lineage>
</organism>
<dbReference type="GO" id="GO:0005524">
    <property type="term" value="F:ATP binding"/>
    <property type="evidence" value="ECO:0007669"/>
    <property type="project" value="UniProtKB-KW"/>
</dbReference>
<dbReference type="SMART" id="SM00434">
    <property type="entry name" value="TOP4c"/>
    <property type="match status" value="1"/>
</dbReference>
<comment type="subunit">
    <text evidence="3">Interacts with the CDC2 protein kinase to form a serine/threonine kinase holoenzyme complex also known as maturation promoting factor (MPF). The cyclin subunit imparts substrate specificity to the complex.</text>
</comment>
<keyword evidence="14" id="KW-1185">Reference proteome</keyword>
<evidence type="ECO:0000256" key="9">
    <source>
        <dbReference type="ARBA" id="ARBA00023235"/>
    </source>
</evidence>
<keyword evidence="7" id="KW-0799">Topoisomerase</keyword>
<keyword evidence="9" id="KW-0413">Isomerase</keyword>
<evidence type="ECO:0000256" key="4">
    <source>
        <dbReference type="ARBA" id="ARBA00012895"/>
    </source>
</evidence>
<feature type="domain" description="Topo IIA-type catalytic" evidence="12">
    <location>
        <begin position="33"/>
        <end position="342"/>
    </location>
</feature>
<evidence type="ECO:0000256" key="10">
    <source>
        <dbReference type="ARBA" id="ARBA00032263"/>
    </source>
</evidence>
<reference evidence="14" key="1">
    <citation type="journal article" date="2016" name="G3 (Bethesda)">
        <title>First Draft Assembly and Annotation of the Genome of a California Endemic Oak Quercus lobata Nee (Fagaceae).</title>
        <authorList>
            <person name="Sork V.L."/>
            <person name="Fitz-Gibbon S.T."/>
            <person name="Puiu D."/>
            <person name="Crepeau M."/>
            <person name="Gugger P.F."/>
            <person name="Sherman R."/>
            <person name="Stevens K."/>
            <person name="Langley C.H."/>
            <person name="Pellegrini M."/>
            <person name="Salzberg S.L."/>
        </authorList>
    </citation>
    <scope>NUCLEOTIDE SEQUENCE [LARGE SCALE GENOMIC DNA]</scope>
    <source>
        <strain evidence="14">cv. SW786</strain>
    </source>
</reference>
<proteinExistence type="predicted"/>
<dbReference type="InParanoid" id="A0A7N2KWK3"/>
<reference evidence="13" key="2">
    <citation type="submission" date="2021-01" db="UniProtKB">
        <authorList>
            <consortium name="EnsemblPlants"/>
        </authorList>
    </citation>
    <scope>IDENTIFICATION</scope>
</reference>
<evidence type="ECO:0000256" key="11">
    <source>
        <dbReference type="SAM" id="MobiDB-lite"/>
    </source>
</evidence>
<dbReference type="GO" id="GO:0005634">
    <property type="term" value="C:nucleus"/>
    <property type="evidence" value="ECO:0007669"/>
    <property type="project" value="TreeGrafter"/>
</dbReference>
<evidence type="ECO:0000256" key="7">
    <source>
        <dbReference type="ARBA" id="ARBA00023029"/>
    </source>
</evidence>
<feature type="region of interest" description="Disordered" evidence="11">
    <location>
        <begin position="265"/>
        <end position="291"/>
    </location>
</feature>
<dbReference type="InterPro" id="IPR050634">
    <property type="entry name" value="DNA_Topoisomerase_II"/>
</dbReference>
<dbReference type="GO" id="GO:0003677">
    <property type="term" value="F:DNA binding"/>
    <property type="evidence" value="ECO:0007669"/>
    <property type="project" value="UniProtKB-KW"/>
</dbReference>
<name>A0A7N2KWK3_QUELO</name>
<dbReference type="Proteomes" id="UP000594261">
    <property type="component" value="Chromosome 2"/>
</dbReference>
<comment type="catalytic activity">
    <reaction evidence="1">
        <text>ATP-dependent breakage, passage and rejoining of double-stranded DNA.</text>
        <dbReference type="EC" id="5.6.2.2"/>
    </reaction>
</comment>
<dbReference type="PANTHER" id="PTHR10169">
    <property type="entry name" value="DNA TOPOISOMERASE/GYRASE"/>
    <property type="match status" value="1"/>
</dbReference>
<dbReference type="Gene3D" id="1.10.472.10">
    <property type="entry name" value="Cyclin-like"/>
    <property type="match status" value="1"/>
</dbReference>
<dbReference type="GO" id="GO:0000712">
    <property type="term" value="P:resolution of meiotic recombination intermediates"/>
    <property type="evidence" value="ECO:0007669"/>
    <property type="project" value="TreeGrafter"/>
</dbReference>
<protein>
    <recommendedName>
        <fullName evidence="4">DNA topoisomerase (ATP-hydrolyzing)</fullName>
        <ecNumber evidence="4">5.6.2.2</ecNumber>
    </recommendedName>
    <alternativeName>
        <fullName evidence="10">B-like cyclin</fullName>
    </alternativeName>
</protein>
<feature type="compositionally biased region" description="Low complexity" evidence="11">
    <location>
        <begin position="386"/>
        <end position="397"/>
    </location>
</feature>
<dbReference type="GO" id="GO:0000819">
    <property type="term" value="P:sister chromatid segregation"/>
    <property type="evidence" value="ECO:0007669"/>
    <property type="project" value="TreeGrafter"/>
</dbReference>
<evidence type="ECO:0000313" key="14">
    <source>
        <dbReference type="Proteomes" id="UP000594261"/>
    </source>
</evidence>
<dbReference type="InterPro" id="IPR013757">
    <property type="entry name" value="Topo_IIA_A_a_sf"/>
</dbReference>
<keyword evidence="5" id="KW-0547">Nucleotide-binding</keyword>
<dbReference type="EnsemblPlants" id="QL02p043717:mrna">
    <property type="protein sequence ID" value="QL02p043717:mrna"/>
    <property type="gene ID" value="QL02p043717"/>
</dbReference>
<dbReference type="InterPro" id="IPR002205">
    <property type="entry name" value="Topo_IIA_dom_A"/>
</dbReference>
<dbReference type="SUPFAM" id="SSF56719">
    <property type="entry name" value="Type II DNA topoisomerase"/>
    <property type="match status" value="1"/>
</dbReference>
<feature type="region of interest" description="Disordered" evidence="11">
    <location>
        <begin position="459"/>
        <end position="521"/>
    </location>
</feature>
<dbReference type="GO" id="GO:0006265">
    <property type="term" value="P:DNA topological change"/>
    <property type="evidence" value="ECO:0007669"/>
    <property type="project" value="InterPro"/>
</dbReference>
<feature type="region of interest" description="Disordered" evidence="11">
    <location>
        <begin position="352"/>
        <end position="397"/>
    </location>
</feature>
<evidence type="ECO:0000256" key="3">
    <source>
        <dbReference type="ARBA" id="ARBA00011177"/>
    </source>
</evidence>
<comment type="cofactor">
    <cofactor evidence="2">
        <name>Mg(2+)</name>
        <dbReference type="ChEBI" id="CHEBI:18420"/>
    </cofactor>
</comment>
<dbReference type="Pfam" id="PF00521">
    <property type="entry name" value="DNA_topoisoIV"/>
    <property type="match status" value="1"/>
</dbReference>